<organism evidence="1">
    <name type="scientific">marine sediment metagenome</name>
    <dbReference type="NCBI Taxonomy" id="412755"/>
    <lineage>
        <taxon>unclassified sequences</taxon>
        <taxon>metagenomes</taxon>
        <taxon>ecological metagenomes</taxon>
    </lineage>
</organism>
<evidence type="ECO:0000313" key="1">
    <source>
        <dbReference type="EMBL" id="KKN29232.1"/>
    </source>
</evidence>
<dbReference type="EMBL" id="LAZR01002501">
    <property type="protein sequence ID" value="KKN29232.1"/>
    <property type="molecule type" value="Genomic_DNA"/>
</dbReference>
<name>A0A0F9PWX0_9ZZZZ</name>
<sequence>MAGGVCYVNAAGEITTDQANFAWDYTNNRLGIGTDTPLGQLHLAQAAGANAANPTLAFGDGNSGFYESADNTIAVALGGTRQWRFHANWFAGTLVELTDTVSVTIPMYTEGSDLDTGIGFGNNDILTLITGGIERVRIDANGNINFKTGTLTTSSLTAGRVLFAGTNGLISDDADLTYDATNNNLTAAGRGRFDGGLWCDGTTGATPTSGAGTRLMWIPDKAAFRAGAVGSSQWDAGNIGQWSVAFGTGGRASGNYSAHFGENGQVSAPYSTHFGDGGVTSGSHSTHFGSGGVTSGSGSTHFGLSGTVSGTFSIHTGEDNLADCYGLLTLGRFSAASGGNLTTWVATDPILIIGNGTSAGARSTVLTILKNGNITTDGNLAGVDITASGTITDGTATIVGGLGTFATVNITNESDALQIDATTILHTDGTNNFSMGAGAGAGNSGSGCFFLGKDAGGDTNAGDFNLAMGFEAGLDLTSGVRNALVGYRAGQNITSGDENLCFGPQTGEALTTEDRNVFIGWECGLRNTASRSTCIGAGAGRYTTGQENVCIGYLAGQGVDGSSTFTRNTIIGTNAGSVITTAGATTLIGNAAGAAIIGGGNNTLIGESAGRLITTGTQNVIIGANAGYSSAVNIDRCIFLGANAGRNVTIDDILAIENRNQTSATNAIIYGVMDATAADQTLRINATVTTSYGRIVGESRYTTTQTLDNLDHIVSANTDGGAWTLSLPAGVVGTVYEITNTGDSSNNLTIAPNGAEHLIGVNANWTLLDGETLKITYRTSDGWY</sequence>
<proteinExistence type="predicted"/>
<dbReference type="AlphaFoldDB" id="A0A0F9PWX0"/>
<protein>
    <submittedName>
        <fullName evidence="1">Uncharacterized protein</fullName>
    </submittedName>
</protein>
<gene>
    <name evidence="1" type="ORF">LCGC14_0846190</name>
</gene>
<accession>A0A0F9PWX0</accession>
<dbReference type="Gene3D" id="2.150.10.10">
    <property type="entry name" value="Serralysin-like metalloprotease, C-terminal"/>
    <property type="match status" value="1"/>
</dbReference>
<dbReference type="InterPro" id="IPR011049">
    <property type="entry name" value="Serralysin-like_metalloprot_C"/>
</dbReference>
<reference evidence="1" key="1">
    <citation type="journal article" date="2015" name="Nature">
        <title>Complex archaea that bridge the gap between prokaryotes and eukaryotes.</title>
        <authorList>
            <person name="Spang A."/>
            <person name="Saw J.H."/>
            <person name="Jorgensen S.L."/>
            <person name="Zaremba-Niedzwiedzka K."/>
            <person name="Martijn J."/>
            <person name="Lind A.E."/>
            <person name="van Eijk R."/>
            <person name="Schleper C."/>
            <person name="Guy L."/>
            <person name="Ettema T.J."/>
        </authorList>
    </citation>
    <scope>NUCLEOTIDE SEQUENCE</scope>
</reference>
<comment type="caution">
    <text evidence="1">The sequence shown here is derived from an EMBL/GenBank/DDBJ whole genome shotgun (WGS) entry which is preliminary data.</text>
</comment>